<evidence type="ECO:0000256" key="4">
    <source>
        <dbReference type="ARBA" id="ARBA00023125"/>
    </source>
</evidence>
<feature type="compositionally biased region" description="Basic residues" evidence="7">
    <location>
        <begin position="29"/>
        <end position="40"/>
    </location>
</feature>
<comment type="caution">
    <text evidence="9">The sequence shown here is derived from an EMBL/GenBank/DDBJ whole genome shotgun (WGS) entry which is preliminary data.</text>
</comment>
<evidence type="ECO:0000256" key="1">
    <source>
        <dbReference type="ARBA" id="ARBA00022723"/>
    </source>
</evidence>
<evidence type="ECO:0000256" key="6">
    <source>
        <dbReference type="ARBA" id="ARBA00023242"/>
    </source>
</evidence>
<keyword evidence="10" id="KW-1185">Reference proteome</keyword>
<dbReference type="InterPro" id="IPR036864">
    <property type="entry name" value="Zn2-C6_fun-type_DNA-bd_sf"/>
</dbReference>
<sequence length="634" mass="71597">MADLPIRFSDPSELPESEAKSVSPVQTKQHGRPKSTRKSIGKVRTGCITCKTRHIKCDETRPHCKNCLRSRGHCAGYVTNSNKPSGPVQICWDSKQHVHRSAPKTVLQHDVRASDFDDSMSMLYFEEFVGLVRGPWISAVSNAELWQGTLPQLTRSNNTLRCIAIGIGALSVSQHQANGSNPRKRLMLPGPKFESGTHYQYAVRYYCRALKLLSENNVIQDVVSSSVLLLFFEVLRGNRKTALNHLNHGLSLMLTLLTDDAQNYLHAVAPNPKPFLLSLTSIFALLAPQARFVLLGSVGQDRPLPNFIRGLEGNGMTLESFIVLLGRLSRRSAINGCPSTFNSLEEFEEYWWDVRSKNSAVGPMAIKIIQSSGVLGSKEGDVIDTFYCNLLDNPEIKRFCERSRKAMHTLSDVSLPLFNRIFMSDTQSPTYLKAIHLRLQFLQVYAFENPPQYFSTETLSLQTPLFREYLSLARIALKIAKQKVSNFPCHISLECGIAWHLLLIAFFCRDPLTRDEAVQMLRDYPCQDGLWNVQSLYILASKSQDVERTNAVEGTSTEQWQRLWRREYVFEDGGSRIVFRYQDRPDATGDWQMVEEFTEVTGEIDTIIWMRRPLTGFGALTIGDLATDQADTGV</sequence>
<evidence type="ECO:0000256" key="3">
    <source>
        <dbReference type="ARBA" id="ARBA00023015"/>
    </source>
</evidence>
<dbReference type="STRING" id="36646.A0A1V6UTN4"/>
<evidence type="ECO:0000259" key="8">
    <source>
        <dbReference type="PROSITE" id="PS50048"/>
    </source>
</evidence>
<dbReference type="PANTHER" id="PTHR36206:SF12">
    <property type="entry name" value="ASPERCRYPTIN BIOSYNTHESIS CLUSTER-SPECIFIC TRANSCRIPTION REGULATOR ATNN-RELATED"/>
    <property type="match status" value="1"/>
</dbReference>
<keyword evidence="4" id="KW-0238">DNA-binding</keyword>
<proteinExistence type="predicted"/>
<dbReference type="SUPFAM" id="SSF57701">
    <property type="entry name" value="Zn2/Cys6 DNA-binding domain"/>
    <property type="match status" value="1"/>
</dbReference>
<reference evidence="10" key="1">
    <citation type="journal article" date="2017" name="Nat. Microbiol.">
        <title>Global analysis of biosynthetic gene clusters reveals vast potential of secondary metabolite production in Penicillium species.</title>
        <authorList>
            <person name="Nielsen J.C."/>
            <person name="Grijseels S."/>
            <person name="Prigent S."/>
            <person name="Ji B."/>
            <person name="Dainat J."/>
            <person name="Nielsen K.F."/>
            <person name="Frisvad J.C."/>
            <person name="Workman M."/>
            <person name="Nielsen J."/>
        </authorList>
    </citation>
    <scope>NUCLEOTIDE SEQUENCE [LARGE SCALE GENOMIC DNA]</scope>
    <source>
        <strain evidence="10">IBT 31321</strain>
    </source>
</reference>
<evidence type="ECO:0000313" key="9">
    <source>
        <dbReference type="EMBL" id="OQE41767.1"/>
    </source>
</evidence>
<accession>A0A1V6UTN4</accession>
<dbReference type="InterPro" id="IPR052360">
    <property type="entry name" value="Transcr_Regulatory_Proteins"/>
</dbReference>
<keyword evidence="3" id="KW-0805">Transcription regulation</keyword>
<dbReference type="PROSITE" id="PS00463">
    <property type="entry name" value="ZN2_CY6_FUNGAL_1"/>
    <property type="match status" value="1"/>
</dbReference>
<dbReference type="Pfam" id="PF00172">
    <property type="entry name" value="Zn_clus"/>
    <property type="match status" value="1"/>
</dbReference>
<dbReference type="EMBL" id="MDDG01000004">
    <property type="protein sequence ID" value="OQE41767.1"/>
    <property type="molecule type" value="Genomic_DNA"/>
</dbReference>
<dbReference type="PROSITE" id="PS50048">
    <property type="entry name" value="ZN2_CY6_FUNGAL_2"/>
    <property type="match status" value="1"/>
</dbReference>
<evidence type="ECO:0000256" key="7">
    <source>
        <dbReference type="SAM" id="MobiDB-lite"/>
    </source>
</evidence>
<evidence type="ECO:0000256" key="5">
    <source>
        <dbReference type="ARBA" id="ARBA00023163"/>
    </source>
</evidence>
<dbReference type="GO" id="GO:0000981">
    <property type="term" value="F:DNA-binding transcription factor activity, RNA polymerase II-specific"/>
    <property type="evidence" value="ECO:0007669"/>
    <property type="project" value="InterPro"/>
</dbReference>
<keyword evidence="6" id="KW-0539">Nucleus</keyword>
<organism evidence="9 10">
    <name type="scientific">Penicillium coprophilum</name>
    <dbReference type="NCBI Taxonomy" id="36646"/>
    <lineage>
        <taxon>Eukaryota</taxon>
        <taxon>Fungi</taxon>
        <taxon>Dikarya</taxon>
        <taxon>Ascomycota</taxon>
        <taxon>Pezizomycotina</taxon>
        <taxon>Eurotiomycetes</taxon>
        <taxon>Eurotiomycetidae</taxon>
        <taxon>Eurotiales</taxon>
        <taxon>Aspergillaceae</taxon>
        <taxon>Penicillium</taxon>
    </lineage>
</organism>
<dbReference type="AlphaFoldDB" id="A0A1V6UTN4"/>
<dbReference type="GO" id="GO:0008270">
    <property type="term" value="F:zinc ion binding"/>
    <property type="evidence" value="ECO:0007669"/>
    <property type="project" value="InterPro"/>
</dbReference>
<dbReference type="GO" id="GO:0003677">
    <property type="term" value="F:DNA binding"/>
    <property type="evidence" value="ECO:0007669"/>
    <property type="project" value="UniProtKB-KW"/>
</dbReference>
<dbReference type="CDD" id="cd00067">
    <property type="entry name" value="GAL4"/>
    <property type="match status" value="1"/>
</dbReference>
<dbReference type="Gene3D" id="4.10.240.10">
    <property type="entry name" value="Zn(2)-C6 fungal-type DNA-binding domain"/>
    <property type="match status" value="1"/>
</dbReference>
<dbReference type="SMART" id="SM00066">
    <property type="entry name" value="GAL4"/>
    <property type="match status" value="1"/>
</dbReference>
<dbReference type="PANTHER" id="PTHR36206">
    <property type="entry name" value="ASPERCRYPTIN BIOSYNTHESIS CLUSTER-SPECIFIC TRANSCRIPTION REGULATOR ATNN-RELATED"/>
    <property type="match status" value="1"/>
</dbReference>
<protein>
    <recommendedName>
        <fullName evidence="8">Zn(2)-C6 fungal-type domain-containing protein</fullName>
    </recommendedName>
</protein>
<feature type="domain" description="Zn(2)-C6 fungal-type" evidence="8">
    <location>
        <begin position="46"/>
        <end position="74"/>
    </location>
</feature>
<evidence type="ECO:0000256" key="2">
    <source>
        <dbReference type="ARBA" id="ARBA00022833"/>
    </source>
</evidence>
<keyword evidence="2" id="KW-0862">Zinc</keyword>
<feature type="region of interest" description="Disordered" evidence="7">
    <location>
        <begin position="1"/>
        <end position="40"/>
    </location>
</feature>
<dbReference type="InterPro" id="IPR001138">
    <property type="entry name" value="Zn2Cys6_DnaBD"/>
</dbReference>
<gene>
    <name evidence="9" type="ORF">PENCOP_c004G03149</name>
</gene>
<dbReference type="Proteomes" id="UP000191500">
    <property type="component" value="Unassembled WGS sequence"/>
</dbReference>
<name>A0A1V6UTN4_9EURO</name>
<keyword evidence="1" id="KW-0479">Metal-binding</keyword>
<keyword evidence="5" id="KW-0804">Transcription</keyword>
<evidence type="ECO:0000313" key="10">
    <source>
        <dbReference type="Proteomes" id="UP000191500"/>
    </source>
</evidence>